<protein>
    <submittedName>
        <fullName evidence="2">Uncharacterized protein</fullName>
    </submittedName>
</protein>
<proteinExistence type="predicted"/>
<evidence type="ECO:0000313" key="2">
    <source>
        <dbReference type="EMBL" id="KKM25876.1"/>
    </source>
</evidence>
<name>A0A0F9IE12_9ZZZZ</name>
<reference evidence="2" key="1">
    <citation type="journal article" date="2015" name="Nature">
        <title>Complex archaea that bridge the gap between prokaryotes and eukaryotes.</title>
        <authorList>
            <person name="Spang A."/>
            <person name="Saw J.H."/>
            <person name="Jorgensen S.L."/>
            <person name="Zaremba-Niedzwiedzka K."/>
            <person name="Martijn J."/>
            <person name="Lind A.E."/>
            <person name="van Eijk R."/>
            <person name="Schleper C."/>
            <person name="Guy L."/>
            <person name="Ettema T.J."/>
        </authorList>
    </citation>
    <scope>NUCLEOTIDE SEQUENCE</scope>
</reference>
<comment type="caution">
    <text evidence="2">The sequence shown here is derived from an EMBL/GenBank/DDBJ whole genome shotgun (WGS) entry which is preliminary data.</text>
</comment>
<dbReference type="EMBL" id="LAZR01012623">
    <property type="protein sequence ID" value="KKM25876.1"/>
    <property type="molecule type" value="Genomic_DNA"/>
</dbReference>
<gene>
    <name evidence="2" type="ORF">LCGC14_1590590</name>
</gene>
<sequence length="32" mass="3752">MPVQEAMTDLALSVPALALWITGWRLLWRAWR</sequence>
<feature type="transmembrane region" description="Helical" evidence="1">
    <location>
        <begin position="6"/>
        <end position="28"/>
    </location>
</feature>
<accession>A0A0F9IE12</accession>
<keyword evidence="1" id="KW-1133">Transmembrane helix</keyword>
<evidence type="ECO:0000256" key="1">
    <source>
        <dbReference type="SAM" id="Phobius"/>
    </source>
</evidence>
<organism evidence="2">
    <name type="scientific">marine sediment metagenome</name>
    <dbReference type="NCBI Taxonomy" id="412755"/>
    <lineage>
        <taxon>unclassified sequences</taxon>
        <taxon>metagenomes</taxon>
        <taxon>ecological metagenomes</taxon>
    </lineage>
</organism>
<keyword evidence="1" id="KW-0812">Transmembrane</keyword>
<dbReference type="AlphaFoldDB" id="A0A0F9IE12"/>
<keyword evidence="1" id="KW-0472">Membrane</keyword>